<evidence type="ECO:0000256" key="2">
    <source>
        <dbReference type="SAM" id="SignalP"/>
    </source>
</evidence>
<keyword evidence="2" id="KW-0732">Signal</keyword>
<feature type="signal peptide" evidence="2">
    <location>
        <begin position="1"/>
        <end position="23"/>
    </location>
</feature>
<name>A0A0E3CFH0_9BURK</name>
<feature type="chain" id="PRO_5002409694" evidence="2">
    <location>
        <begin position="24"/>
        <end position="185"/>
    </location>
</feature>
<sequence length="185" mass="20211">MKTRQQALAAAALAFSAFAPALAQVKCTMPNQKVITLQTATRCPPDALKAETLDGKDITPPASQRPPAPRTSAPPKAEAPKPVENHIVRPRKEEYVEPFDAARVICDVIEEKKAGLCSIDQQSRPTKSPSIRVTTSGTVDEMRQLCQTLAKSAHDLSKGSMRTRFWSVKVYSRHDIFTPVASCNV</sequence>
<organism evidence="3 4">
    <name type="scientific">Comamonas thiooxydans</name>
    <dbReference type="NCBI Taxonomy" id="363952"/>
    <lineage>
        <taxon>Bacteria</taxon>
        <taxon>Pseudomonadati</taxon>
        <taxon>Pseudomonadota</taxon>
        <taxon>Betaproteobacteria</taxon>
        <taxon>Burkholderiales</taxon>
        <taxon>Comamonadaceae</taxon>
        <taxon>Comamonas</taxon>
    </lineage>
</organism>
<evidence type="ECO:0000256" key="1">
    <source>
        <dbReference type="SAM" id="MobiDB-lite"/>
    </source>
</evidence>
<dbReference type="RefSeq" id="WP_034393515.1">
    <property type="nucleotide sequence ID" value="NZ_AWTM01000086.1"/>
</dbReference>
<comment type="caution">
    <text evidence="3">The sequence shown here is derived from an EMBL/GenBank/DDBJ whole genome shotgun (WGS) entry which is preliminary data.</text>
</comment>
<evidence type="ECO:0000313" key="4">
    <source>
        <dbReference type="Proteomes" id="UP000029549"/>
    </source>
</evidence>
<reference evidence="3 4" key="1">
    <citation type="submission" date="2013-09" db="EMBL/GenBank/DDBJ databases">
        <title>High correlation between genotypes and phenotypes of environmental bacteria Comamonas testosteroni strains.</title>
        <authorList>
            <person name="Liu L."/>
            <person name="Zhu W."/>
            <person name="Xia X."/>
            <person name="Xu B."/>
            <person name="Luo M."/>
            <person name="Wang G."/>
        </authorList>
    </citation>
    <scope>NUCLEOTIDE SEQUENCE [LARGE SCALE GENOMIC DNA]</scope>
    <source>
        <strain evidence="3 4">DF2</strain>
    </source>
</reference>
<keyword evidence="4" id="KW-1185">Reference proteome</keyword>
<dbReference type="Proteomes" id="UP000029549">
    <property type="component" value="Unassembled WGS sequence"/>
</dbReference>
<dbReference type="EMBL" id="AWTP01000117">
    <property type="protein sequence ID" value="KGH10144.1"/>
    <property type="molecule type" value="Genomic_DNA"/>
</dbReference>
<proteinExistence type="predicted"/>
<evidence type="ECO:0000313" key="3">
    <source>
        <dbReference type="EMBL" id="KGH10144.1"/>
    </source>
</evidence>
<feature type="region of interest" description="Disordered" evidence="1">
    <location>
        <begin position="50"/>
        <end position="86"/>
    </location>
</feature>
<protein>
    <submittedName>
        <fullName evidence="3">Uncharacterized protein</fullName>
    </submittedName>
</protein>
<dbReference type="AlphaFoldDB" id="A0A0E3CFH0"/>
<accession>A0A0E3CFH0</accession>
<gene>
    <name evidence="3" type="ORF">P608_15755</name>
</gene>